<dbReference type="SUPFAM" id="SSF81837">
    <property type="entry name" value="BEACH domain"/>
    <property type="match status" value="1"/>
</dbReference>
<dbReference type="CDD" id="cd06071">
    <property type="entry name" value="Beach"/>
    <property type="match status" value="1"/>
</dbReference>
<feature type="region of interest" description="Disordered" evidence="8">
    <location>
        <begin position="2613"/>
        <end position="2637"/>
    </location>
</feature>
<dbReference type="STRING" id="282301.A0A267F0V8"/>
<keyword evidence="5" id="KW-0862">Zinc</keyword>
<evidence type="ECO:0000259" key="9">
    <source>
        <dbReference type="PROSITE" id="PS50178"/>
    </source>
</evidence>
<dbReference type="CDD" id="cd15719">
    <property type="entry name" value="FYVE_WDFY3"/>
    <property type="match status" value="1"/>
</dbReference>
<dbReference type="InterPro" id="IPR000306">
    <property type="entry name" value="Znf_FYVE"/>
</dbReference>
<feature type="domain" description="FYVE-type" evidence="9">
    <location>
        <begin position="3574"/>
        <end position="3634"/>
    </location>
</feature>
<evidence type="ECO:0008006" key="14">
    <source>
        <dbReference type="Google" id="ProtNLM"/>
    </source>
</evidence>
<keyword evidence="2" id="KW-0479">Metal-binding</keyword>
<evidence type="ECO:0000256" key="4">
    <source>
        <dbReference type="ARBA" id="ARBA00022771"/>
    </source>
</evidence>
<feature type="region of interest" description="Disordered" evidence="8">
    <location>
        <begin position="794"/>
        <end position="818"/>
    </location>
</feature>
<dbReference type="PROSITE" id="PS51783">
    <property type="entry name" value="PH_BEACH"/>
    <property type="match status" value="1"/>
</dbReference>
<dbReference type="InterPro" id="IPR000409">
    <property type="entry name" value="BEACH_dom"/>
</dbReference>
<dbReference type="OrthoDB" id="10018316at2759"/>
<dbReference type="InterPro" id="IPR051944">
    <property type="entry name" value="BEACH_domain_protein"/>
</dbReference>
<dbReference type="InterPro" id="IPR011993">
    <property type="entry name" value="PH-like_dom_sf"/>
</dbReference>
<feature type="domain" description="BEACH" evidence="10">
    <location>
        <begin position="2819"/>
        <end position="3112"/>
    </location>
</feature>
<proteinExistence type="predicted"/>
<feature type="domain" description="BEACH-type PH" evidence="11">
    <location>
        <begin position="2669"/>
        <end position="2795"/>
    </location>
</feature>
<dbReference type="PROSITE" id="PS00678">
    <property type="entry name" value="WD_REPEATS_1"/>
    <property type="match status" value="1"/>
</dbReference>
<name>A0A267F0V8_9PLAT</name>
<dbReference type="InterPro" id="IPR056252">
    <property type="entry name" value="Alfy-like_Arm-like"/>
</dbReference>
<dbReference type="Proteomes" id="UP000215902">
    <property type="component" value="Unassembled WGS sequence"/>
</dbReference>
<dbReference type="SMART" id="SM01026">
    <property type="entry name" value="Beach"/>
    <property type="match status" value="1"/>
</dbReference>
<dbReference type="Pfam" id="PF23295">
    <property type="entry name" value="Arm_4"/>
    <property type="match status" value="1"/>
</dbReference>
<dbReference type="SMART" id="SM00064">
    <property type="entry name" value="FYVE"/>
    <property type="match status" value="1"/>
</dbReference>
<dbReference type="GO" id="GO:0008270">
    <property type="term" value="F:zinc ion binding"/>
    <property type="evidence" value="ECO:0007669"/>
    <property type="project" value="UniProtKB-KW"/>
</dbReference>
<dbReference type="SMART" id="SM00320">
    <property type="entry name" value="WD40"/>
    <property type="match status" value="5"/>
</dbReference>
<evidence type="ECO:0000259" key="11">
    <source>
        <dbReference type="PROSITE" id="PS51783"/>
    </source>
</evidence>
<gene>
    <name evidence="12" type="ORF">BOX15_Mlig014003g1</name>
</gene>
<feature type="compositionally biased region" description="Low complexity" evidence="8">
    <location>
        <begin position="2397"/>
        <end position="2409"/>
    </location>
</feature>
<dbReference type="SUPFAM" id="SSF50729">
    <property type="entry name" value="PH domain-like"/>
    <property type="match status" value="1"/>
</dbReference>
<dbReference type="FunFam" id="1.10.1540.10:FF:000002">
    <property type="entry name" value="WD repeat and FYVE domain containing 3"/>
    <property type="match status" value="1"/>
</dbReference>
<feature type="region of interest" description="Disordered" evidence="8">
    <location>
        <begin position="1535"/>
        <end position="1561"/>
    </location>
</feature>
<feature type="compositionally biased region" description="Low complexity" evidence="8">
    <location>
        <begin position="3437"/>
        <end position="3467"/>
    </location>
</feature>
<dbReference type="InterPro" id="IPR019775">
    <property type="entry name" value="WD40_repeat_CS"/>
</dbReference>
<dbReference type="Gene3D" id="3.30.40.10">
    <property type="entry name" value="Zinc/RING finger domain, C3HC4 (zinc finger)"/>
    <property type="match status" value="1"/>
</dbReference>
<evidence type="ECO:0000259" key="10">
    <source>
        <dbReference type="PROSITE" id="PS50197"/>
    </source>
</evidence>
<dbReference type="PROSITE" id="PS50082">
    <property type="entry name" value="WD_REPEATS_2"/>
    <property type="match status" value="1"/>
</dbReference>
<feature type="repeat" description="WD" evidence="7">
    <location>
        <begin position="3256"/>
        <end position="3290"/>
    </location>
</feature>
<feature type="region of interest" description="Disordered" evidence="8">
    <location>
        <begin position="2367"/>
        <end position="2425"/>
    </location>
</feature>
<dbReference type="InterPro" id="IPR023362">
    <property type="entry name" value="PH-BEACH_dom"/>
</dbReference>
<accession>A0A267F0V8</accession>
<feature type="compositionally biased region" description="Low complexity" evidence="8">
    <location>
        <begin position="3393"/>
        <end position="3408"/>
    </location>
</feature>
<dbReference type="PROSITE" id="PS50197">
    <property type="entry name" value="BEACH"/>
    <property type="match status" value="1"/>
</dbReference>
<feature type="compositionally biased region" description="Low complexity" evidence="8">
    <location>
        <begin position="16"/>
        <end position="28"/>
    </location>
</feature>
<dbReference type="Pfam" id="PF14844">
    <property type="entry name" value="PH_BEACH"/>
    <property type="match status" value="1"/>
</dbReference>
<dbReference type="InterPro" id="IPR013083">
    <property type="entry name" value="Znf_RING/FYVE/PHD"/>
</dbReference>
<comment type="caution">
    <text evidence="12">The sequence shown here is derived from an EMBL/GenBank/DDBJ whole genome shotgun (WGS) entry which is preliminary data.</text>
</comment>
<dbReference type="InterPro" id="IPR016024">
    <property type="entry name" value="ARM-type_fold"/>
</dbReference>
<dbReference type="Gene3D" id="2.30.29.30">
    <property type="entry name" value="Pleckstrin-homology domain (PH domain)/Phosphotyrosine-binding domain (PTB)"/>
    <property type="match status" value="1"/>
</dbReference>
<evidence type="ECO:0000256" key="6">
    <source>
        <dbReference type="PROSITE-ProRule" id="PRU00091"/>
    </source>
</evidence>
<reference evidence="12 13" key="1">
    <citation type="submission" date="2017-06" db="EMBL/GenBank/DDBJ databases">
        <title>A platform for efficient transgenesis in Macrostomum lignano, a flatworm model organism for stem cell research.</title>
        <authorList>
            <person name="Berezikov E."/>
        </authorList>
    </citation>
    <scope>NUCLEOTIDE SEQUENCE [LARGE SCALE GENOMIC DNA]</scope>
    <source>
        <strain evidence="12">DV1</strain>
        <tissue evidence="12">Whole organism</tissue>
    </source>
</reference>
<evidence type="ECO:0000256" key="7">
    <source>
        <dbReference type="PROSITE-ProRule" id="PRU00221"/>
    </source>
</evidence>
<dbReference type="InterPro" id="IPR036322">
    <property type="entry name" value="WD40_repeat_dom_sf"/>
</dbReference>
<keyword evidence="1 7" id="KW-0853">WD repeat</keyword>
<dbReference type="InterPro" id="IPR036372">
    <property type="entry name" value="BEACH_dom_sf"/>
</dbReference>
<feature type="compositionally biased region" description="Gly residues" evidence="8">
    <location>
        <begin position="2384"/>
        <end position="2396"/>
    </location>
</feature>
<dbReference type="Pfam" id="PF00400">
    <property type="entry name" value="WD40"/>
    <property type="match status" value="1"/>
</dbReference>
<feature type="compositionally biased region" description="Polar residues" evidence="8">
    <location>
        <begin position="3487"/>
        <end position="3500"/>
    </location>
</feature>
<dbReference type="PROSITE" id="PS50294">
    <property type="entry name" value="WD_REPEATS_REGION"/>
    <property type="match status" value="1"/>
</dbReference>
<dbReference type="Pfam" id="PF01363">
    <property type="entry name" value="FYVE"/>
    <property type="match status" value="1"/>
</dbReference>
<dbReference type="Pfam" id="PF02138">
    <property type="entry name" value="Beach"/>
    <property type="match status" value="1"/>
</dbReference>
<evidence type="ECO:0000256" key="8">
    <source>
        <dbReference type="SAM" id="MobiDB-lite"/>
    </source>
</evidence>
<dbReference type="SUPFAM" id="SSF57903">
    <property type="entry name" value="FYVE/PHD zinc finger"/>
    <property type="match status" value="1"/>
</dbReference>
<dbReference type="InterPro" id="IPR001680">
    <property type="entry name" value="WD40_rpt"/>
</dbReference>
<feature type="region of interest" description="Disordered" evidence="8">
    <location>
        <begin position="3393"/>
        <end position="3500"/>
    </location>
</feature>
<dbReference type="SUPFAM" id="SSF48371">
    <property type="entry name" value="ARM repeat"/>
    <property type="match status" value="1"/>
</dbReference>
<evidence type="ECO:0000256" key="1">
    <source>
        <dbReference type="ARBA" id="ARBA00022574"/>
    </source>
</evidence>
<evidence type="ECO:0000256" key="3">
    <source>
        <dbReference type="ARBA" id="ARBA00022737"/>
    </source>
</evidence>
<dbReference type="InterPro" id="IPR011011">
    <property type="entry name" value="Znf_FYVE_PHD"/>
</dbReference>
<dbReference type="PROSITE" id="PS50178">
    <property type="entry name" value="ZF_FYVE"/>
    <property type="match status" value="1"/>
</dbReference>
<keyword evidence="13" id="KW-1185">Reference proteome</keyword>
<feature type="region of interest" description="Disordered" evidence="8">
    <location>
        <begin position="1769"/>
        <end position="1796"/>
    </location>
</feature>
<evidence type="ECO:0000256" key="5">
    <source>
        <dbReference type="ARBA" id="ARBA00022833"/>
    </source>
</evidence>
<feature type="compositionally biased region" description="Low complexity" evidence="8">
    <location>
        <begin position="1535"/>
        <end position="1560"/>
    </location>
</feature>
<feature type="compositionally biased region" description="Gly residues" evidence="8">
    <location>
        <begin position="1769"/>
        <end position="1795"/>
    </location>
</feature>
<evidence type="ECO:0000313" key="13">
    <source>
        <dbReference type="Proteomes" id="UP000215902"/>
    </source>
</evidence>
<dbReference type="InterPro" id="IPR017455">
    <property type="entry name" value="Znf_FYVE-rel"/>
</dbReference>
<keyword evidence="4 6" id="KW-0863">Zinc-finger</keyword>
<dbReference type="SUPFAM" id="SSF50978">
    <property type="entry name" value="WD40 repeat-like"/>
    <property type="match status" value="1"/>
</dbReference>
<sequence length="3636" mass="394563">MSFFSKLVGGGGGNSGSQSSSSRGPPSAADQAFARYAAAAEGARGGVGGGATGSAGQGAGFSPIEDHSLAIAHLRKLFADVKANASRMGPGEQASRLYVMLPVFCKVYSSLPSSEMSASFPDVGQFCSHASKLMVTEIKKRASNQSTVNASAAIVDFLEADALDESKSGGWMLLTTLNLLATGGKNLIEAMTACSLPSTLVKCLYLFFDLPPLPEATACSQQQQLTPCEQRALLQRTFTQLLVRLCSHTEPAEELVQKNDLSLLFGAVCSPCANHNVIWRKAAADVLTTLSRYGLTYTVRQYIHKEACIKQCVNGIMKAAGSPLDTVEMLVTICCFLKDASETNQNLLDDFWHANGYQRITQIILNLEEMDVQDWETATDNLICLAASLATCGCVQLKPSDTVANSICQIPNFTVPQPAGKGLSIRNIRAFHVLEEVFTKARTSKLCTSVLTAIFNIYKQDHANFFILDSQRTLSHLIERLYVREPSVQRQCLEILEFVVFQLRYVPMNELSSITKLIKTCNSARCKIIALQSLLKIAKCHEVLKDAYREVGLLDLLVACLHAYAHQLKESSELLVQHQPTASRACTNMLAEQRELGALVMQLLAFLLTTSVKNASVFRDAGGARCAHNMVPHDECRTDILGVVQQLVLSTASEDDMGCLLGLMHTAPPTAIRLKTEVLATISAVLQASHRCRSAFRRCSGFVYVISLLVSLEGSLKEQPGPPWDTADSSAVVLLLKTIFVTLTVAMKFEPANARFFKYEIRYDSLTEAVRLLGCFGPHADALPVPTASAAAGAEAGASSGSSSQPPTPDPSSSTPGSLRFDRVFQSAPVDEALVADYCSDLPQRLRCASFMLKCLFELGVESLEFGIDGGRGGVGSESDNAVMVASPEHSRHRKHLHNLTNQSPPPPAIVHPGAVLSFLQLIPAVVIGDEQTQPELDLQVSALNLLRSLMALARNVQTMCSFGMTQHLLRHYRHCLTDESHHLQPCIQSLFERLASHALSPNDLREFLRLGDPLCCRPLNEIAPSDTAALSEADVPAELPVVGHGGSVPLSRVKCLVSMATPRDARVPFSEPPPPFVELDMSAEGFACLYMPSLAPQAPPASSISPMAAGEAAASTLGGVGSGCDRLFPPPAGLTYMCWLSVQKTDGAVGGHPFRLFTVVRSIQSREDQLACLRVELDPTARQLTVSTAEAELGASPSAAHSSSSADAVFSVPQLSEPDTWHHLALVLNRSGMMKHSAVKLFIDAQLLGNQKLNYISPNVGTVSGTFGGVGGGGGGGAGGGGSGGGSGAPISVASVCAYVGTPCLDSMRKLAPTAWFQGPLFLVEEPLSNQMIETVYKLGASYIGNFQSIRPDMECLFSEERIALSVFANSENVLTVSRIRKLFNRADAKSIAKLLVTAVNDNCTPIRLLPNAAVHLNGPARSMGAVLLGYQGIRSFSPQPVTAVLDCVGCTTVLLGLVSMATDADCLYAAVKALVCALRSSREAQKEMVRTNGFALLGMLLKRKRPLLNSRIQSYAFTLAGLGGVGVVGRSNSESGGSGGSSQLANQSSAGSTSSSTGEAWERNQQDALRYLVCDLRNWRSEASLEPVRTLLDGLTDLANESAGAKQSMLALDLVFRLLHFLVTAPNASPDLLDSLKLLVVNLLRPAPRPNDLLTLGQFLAVSPKYAMSFGLQVMIHLVSGNQKMSEAVSRILGFDWTFVFLQRGLPSDIVIQAFRLLLLLLVQPPGAVARFRDGQCARGWLAGVSAMRQARHGLLLEGFQSNSNSGAGGGGGTGSGGGGSGGGGGNISGGGSFDHHHQPGALANADFSSRPGGPFSVLRYFLCGHACTGQLYPMLFCLLLGRPPLGKLPPANQCVARGTLLSLVEPACQPVPGGGKRPDLCPEAAQLLLSMVRCLLSLSEPDYSQRDCRDWPASIIEALNYLYIHHPDFPSLVMSPEFALYLAECLFPAVGWMSPQQQKQQLQQQQRTPIPQLIVVECCGSSAAAESAAATNDDDNFKPFADSDDSMVFVRSALPDCLPQQQQQQQQSPPPPQSPLVTHPNVGRVIDFLRLIITDSFAFSLNSHSRGGSGGQPLIDVLLEACPDASPAAREKYQSLLLHSIIDHMLAFDILRAEEMSFPLNSGGSYACLAHNACYFAARVVDKLCAGLFANDSNEVYQFVRRLIRQAEQSPPPGGLDPLYNCLNRVLLYQLSRNIEDEREHPAVLEALNCLLRDAATILSPKNTSETFPSCLAYLLLTIVRGLPPVADSCQSSNWHVSSFHLQGQAPPTYAAVVVAAHKAWEELYLRRKVELQDSLRQPLNAPGTMTAPQLSGLNDLVYVAAKSRWVAYREAESSSVTVYRPLEKIHQQIRSNLSRMGSGMLRQLTQTASGQRRSRRDTGEGGGGGSSGGGGLPMSTSSGSGSGDFLSDHHHHHHHRSSSDAFDPSEAACLLKEQLASVKELVDQRCLQYEQTASLVQRYLEDEWASLEEELTRERGIWGPPRGFATEKWMLDATEGPLRMRKRLTPNPAFFQHYPFRSKSDSQRPAPRYRTPVSRDALLHVYSYRPKRLLIDQTLRLPAVQPDEVTEEGFVELSAEISAETTACINTIRRNTGASIDVEAAAAAAAADDTASSVPASDAPEPEGSSGAGSTAATAGSAAAAASASGAGRDEESPMDSHAAIQHLLSGEKITQMFRCARVQGLDVHEGLLLLGKDYFYVVDGFTLFKTKEIVDIDAVPHHEPIIPSAPAGPQTNPAGHKREHFKFAYEDLREIHRRRYLLQPIALELFSSDGRTLLLVFRKRTMSKVYQKLEQMAPALSELSQQHQRSAEQNASASFITALMGEKSFTQRWERGEISNFQYLILLNTLAGRSYNDLMQYPIFPWILADYDSSELDLGNPDTFRDLTKPMGAQTEDRLTQFHKRFKEWDDPSGETPPYHYGTHYSSAMIVSSYLVRMEPFTQHFLKLQGGHFDLADRMFHSIREAWLSASKYNMADVKELIPEFFYLPQFLVNHNKFDLGTKQSGVSLNDVVLPPWAKDDSREFIRAHREALECDYVSSQLHNWIDLIFGYKQLGPSAVQSVNVFHHLFYEGNVDIDGIDDELKRTAVIGFINNFGQIPKQLFRKPHPARRLAIPRAPSGAAADPLQPSTSLADRLFYHHLDTLRPSMTPTRELKEAVGEILATDRSVAALPTNQCFVMPQGLRYLSWGHADNSLRLGVVDSDRIVATFEGVESVGCILCAVAPSDRMFVTGGTSTVVRVWQQFGRRLRLKAALYGHTEPVTCLAVSIAYSVIVSGSRDQSAIVWDLSRLCFVRQLAGHPAPVAAVAINESSGDIATAAGTHLHLWSVNGEPLASINTTSGRAQQIHCLAMSCLHDWDPMNVVLTAGADGVVRMWTLEYVQTPVADQVSAGEAGSSTAAAAAVQQSRQPPPNSPTDDQWVGRSGEAFEDPRNLDSVSQASAEASPPPQQQQQQQQQKQRASSVASDQNDQDDRSSIDSGSVSASIQQPQKSSTSSQLRQGLRWTRQLLFKSKLTMHTAYERNDNSQPAGVTSLSISRDHRAVYIGDARGRVWTWSVPAEPLRGGLADNWIKDEGVAACAECGVKFSPTVRRHHCRNCGRVFCNRCSRHEIEIKRLRLMKPVRVCNACYAGLRTA</sequence>
<feature type="region of interest" description="Disordered" evidence="8">
    <location>
        <begin position="7"/>
        <end position="28"/>
    </location>
</feature>
<protein>
    <recommendedName>
        <fullName evidence="14">WD repeat and FYVE domain-containing protein 3</fullName>
    </recommendedName>
</protein>
<dbReference type="Gene3D" id="1.10.1540.10">
    <property type="entry name" value="BEACH domain"/>
    <property type="match status" value="1"/>
</dbReference>
<organism evidence="12 13">
    <name type="scientific">Macrostomum lignano</name>
    <dbReference type="NCBI Taxonomy" id="282301"/>
    <lineage>
        <taxon>Eukaryota</taxon>
        <taxon>Metazoa</taxon>
        <taxon>Spiralia</taxon>
        <taxon>Lophotrochozoa</taxon>
        <taxon>Platyhelminthes</taxon>
        <taxon>Rhabditophora</taxon>
        <taxon>Macrostomorpha</taxon>
        <taxon>Macrostomida</taxon>
        <taxon>Macrostomidae</taxon>
        <taxon>Macrostomum</taxon>
    </lineage>
</organism>
<dbReference type="PANTHER" id="PTHR46108:SF4">
    <property type="entry name" value="BLUE CHEESE"/>
    <property type="match status" value="1"/>
</dbReference>
<dbReference type="CDD" id="cd01201">
    <property type="entry name" value="PH_BEACH"/>
    <property type="match status" value="1"/>
</dbReference>
<dbReference type="Gene3D" id="2.130.10.10">
    <property type="entry name" value="YVTN repeat-like/Quinoprotein amine dehydrogenase"/>
    <property type="match status" value="1"/>
</dbReference>
<dbReference type="PANTHER" id="PTHR46108">
    <property type="entry name" value="BLUE CHEESE"/>
    <property type="match status" value="1"/>
</dbReference>
<evidence type="ECO:0000256" key="2">
    <source>
        <dbReference type="ARBA" id="ARBA00022723"/>
    </source>
</evidence>
<evidence type="ECO:0000313" key="12">
    <source>
        <dbReference type="EMBL" id="PAA66807.1"/>
    </source>
</evidence>
<dbReference type="InterPro" id="IPR015943">
    <property type="entry name" value="WD40/YVTN_repeat-like_dom_sf"/>
</dbReference>
<dbReference type="EMBL" id="NIVC01001530">
    <property type="protein sequence ID" value="PAA66807.1"/>
    <property type="molecule type" value="Genomic_DNA"/>
</dbReference>
<keyword evidence="3" id="KW-0677">Repeat</keyword>